<feature type="DNA-binding region" description="TEA" evidence="2">
    <location>
        <begin position="33"/>
        <end position="107"/>
    </location>
</feature>
<name>A0A166K8X5_9AGAM</name>
<evidence type="ECO:0000256" key="1">
    <source>
        <dbReference type="ARBA" id="ARBA00008421"/>
    </source>
</evidence>
<feature type="region of interest" description="Disordered" evidence="3">
    <location>
        <begin position="121"/>
        <end position="205"/>
    </location>
</feature>
<evidence type="ECO:0000259" key="4">
    <source>
        <dbReference type="PROSITE" id="PS51088"/>
    </source>
</evidence>
<feature type="compositionally biased region" description="Low complexity" evidence="3">
    <location>
        <begin position="125"/>
        <end position="145"/>
    </location>
</feature>
<dbReference type="Proteomes" id="UP000076532">
    <property type="component" value="Unassembled WGS sequence"/>
</dbReference>
<comment type="similarity">
    <text evidence="1">Belongs to the TEC1 family.</text>
</comment>
<proteinExistence type="inferred from homology"/>
<feature type="compositionally biased region" description="Polar residues" evidence="3">
    <location>
        <begin position="172"/>
        <end position="194"/>
    </location>
</feature>
<reference evidence="5 6" key="1">
    <citation type="journal article" date="2016" name="Mol. Biol. Evol.">
        <title>Comparative Genomics of Early-Diverging Mushroom-Forming Fungi Provides Insights into the Origins of Lignocellulose Decay Capabilities.</title>
        <authorList>
            <person name="Nagy L.G."/>
            <person name="Riley R."/>
            <person name="Tritt A."/>
            <person name="Adam C."/>
            <person name="Daum C."/>
            <person name="Floudas D."/>
            <person name="Sun H."/>
            <person name="Yadav J.S."/>
            <person name="Pangilinan J."/>
            <person name="Larsson K.H."/>
            <person name="Matsuura K."/>
            <person name="Barry K."/>
            <person name="Labutti K."/>
            <person name="Kuo R."/>
            <person name="Ohm R.A."/>
            <person name="Bhattacharya S.S."/>
            <person name="Shirouzu T."/>
            <person name="Yoshinaga Y."/>
            <person name="Martin F.M."/>
            <person name="Grigoriev I.V."/>
            <person name="Hibbett D.S."/>
        </authorList>
    </citation>
    <scope>NUCLEOTIDE SEQUENCE [LARGE SCALE GENOMIC DNA]</scope>
    <source>
        <strain evidence="5 6">CBS 109695</strain>
    </source>
</reference>
<dbReference type="PROSITE" id="PS51088">
    <property type="entry name" value="TEA_2"/>
    <property type="match status" value="1"/>
</dbReference>
<feature type="compositionally biased region" description="Low complexity" evidence="3">
    <location>
        <begin position="152"/>
        <end position="166"/>
    </location>
</feature>
<evidence type="ECO:0000256" key="2">
    <source>
        <dbReference type="PROSITE-ProRule" id="PRU00505"/>
    </source>
</evidence>
<dbReference type="Gene3D" id="6.10.20.40">
    <property type="entry name" value="TEA/ATTS domain"/>
    <property type="match status" value="1"/>
</dbReference>
<protein>
    <recommendedName>
        <fullName evidence="4">TEA domain-containing protein</fullName>
    </recommendedName>
</protein>
<dbReference type="GO" id="GO:0003700">
    <property type="term" value="F:DNA-binding transcription factor activity"/>
    <property type="evidence" value="ECO:0007669"/>
    <property type="project" value="InterPro"/>
</dbReference>
<dbReference type="SMART" id="SM00426">
    <property type="entry name" value="TEA"/>
    <property type="match status" value="1"/>
</dbReference>
<evidence type="ECO:0000313" key="6">
    <source>
        <dbReference type="Proteomes" id="UP000076532"/>
    </source>
</evidence>
<feature type="domain" description="TEA" evidence="4">
    <location>
        <begin position="33"/>
        <end position="107"/>
    </location>
</feature>
<dbReference type="Pfam" id="PF01285">
    <property type="entry name" value="TEA"/>
    <property type="match status" value="1"/>
</dbReference>
<accession>A0A166K8X5</accession>
<dbReference type="InterPro" id="IPR000818">
    <property type="entry name" value="TEA/ATTS_dom"/>
</dbReference>
<gene>
    <name evidence="5" type="ORF">FIBSPDRAFT_1043961</name>
</gene>
<organism evidence="5 6">
    <name type="scientific">Athelia psychrophila</name>
    <dbReference type="NCBI Taxonomy" id="1759441"/>
    <lineage>
        <taxon>Eukaryota</taxon>
        <taxon>Fungi</taxon>
        <taxon>Dikarya</taxon>
        <taxon>Basidiomycota</taxon>
        <taxon>Agaricomycotina</taxon>
        <taxon>Agaricomycetes</taxon>
        <taxon>Agaricomycetidae</taxon>
        <taxon>Atheliales</taxon>
        <taxon>Atheliaceae</taxon>
        <taxon>Athelia</taxon>
    </lineage>
</organism>
<dbReference type="AlphaFoldDB" id="A0A166K8X5"/>
<dbReference type="OrthoDB" id="10006572at2759"/>
<keyword evidence="6" id="KW-1185">Reference proteome</keyword>
<dbReference type="STRING" id="436010.A0A166K8X5"/>
<dbReference type="EMBL" id="KV417545">
    <property type="protein sequence ID" value="KZP21653.1"/>
    <property type="molecule type" value="Genomic_DNA"/>
</dbReference>
<evidence type="ECO:0000313" key="5">
    <source>
        <dbReference type="EMBL" id="KZP21653.1"/>
    </source>
</evidence>
<sequence length="415" mass="45020">MPVESSFGRAMKGKTQDAFRSVINSRKSYKMLKGATEAVWPPQLEEALLKGFATYQPEDCRETRILGRFPMRNQFISDYIFRTAGKRRSAKQVGSRLQQLRDTYEGKELLNTLSEHYNLRGKPTAVESSPRSSESAASTCSGSESGMRSTPLDTTTRRTIVRVDILPPGFSGSDTYSPDSSGDSTGGILSSNGVTDVFRPSSRPRPIHSINPTITFISHSLISGQSTCTVLCNGVTVHHEVTPLVLSGFAPGDSDGCVEQPSLYSVQLVPEFWPLLCQDYDPARFIIIQEVTGSSLDDAPGDALFSAVYHFNYPRESPPLSPLTPAVSFTAPNSPMVPSPTSTLWDFDSAPSPTSDSWSFGSENSAANSAQNYLYTDSSVYAPPQYASDGSIVSNYSPVSPTSSCFPADLSNYLV</sequence>
<dbReference type="InterPro" id="IPR038096">
    <property type="entry name" value="TEA/ATTS_sf"/>
</dbReference>
<evidence type="ECO:0000256" key="3">
    <source>
        <dbReference type="SAM" id="MobiDB-lite"/>
    </source>
</evidence>